<evidence type="ECO:0000256" key="1">
    <source>
        <dbReference type="SAM" id="Phobius"/>
    </source>
</evidence>
<reference evidence="2 3" key="1">
    <citation type="submission" date="2024-01" db="EMBL/GenBank/DDBJ databases">
        <title>The genomes of 5 underutilized Papilionoideae crops provide insights into root nodulation and disease resistanc.</title>
        <authorList>
            <person name="Jiang F."/>
        </authorList>
    </citation>
    <scope>NUCLEOTIDE SEQUENCE [LARGE SCALE GENOMIC DNA]</scope>
    <source>
        <strain evidence="2">JINMINGXINNONG_FW02</strain>
        <tissue evidence="2">Leaves</tissue>
    </source>
</reference>
<keyword evidence="3" id="KW-1185">Reference proteome</keyword>
<comment type="caution">
    <text evidence="2">The sequence shown here is derived from an EMBL/GenBank/DDBJ whole genome shotgun (WGS) entry which is preliminary data.</text>
</comment>
<evidence type="ECO:0000313" key="2">
    <source>
        <dbReference type="EMBL" id="KAK7378775.1"/>
    </source>
</evidence>
<feature type="transmembrane region" description="Helical" evidence="1">
    <location>
        <begin position="20"/>
        <end position="38"/>
    </location>
</feature>
<feature type="transmembrane region" description="Helical" evidence="1">
    <location>
        <begin position="44"/>
        <end position="62"/>
    </location>
</feature>
<keyword evidence="1" id="KW-0472">Membrane</keyword>
<evidence type="ECO:0000313" key="3">
    <source>
        <dbReference type="Proteomes" id="UP001374584"/>
    </source>
</evidence>
<organism evidence="2 3">
    <name type="scientific">Phaseolus coccineus</name>
    <name type="common">Scarlet runner bean</name>
    <name type="synonym">Phaseolus multiflorus</name>
    <dbReference type="NCBI Taxonomy" id="3886"/>
    <lineage>
        <taxon>Eukaryota</taxon>
        <taxon>Viridiplantae</taxon>
        <taxon>Streptophyta</taxon>
        <taxon>Embryophyta</taxon>
        <taxon>Tracheophyta</taxon>
        <taxon>Spermatophyta</taxon>
        <taxon>Magnoliopsida</taxon>
        <taxon>eudicotyledons</taxon>
        <taxon>Gunneridae</taxon>
        <taxon>Pentapetalae</taxon>
        <taxon>rosids</taxon>
        <taxon>fabids</taxon>
        <taxon>Fabales</taxon>
        <taxon>Fabaceae</taxon>
        <taxon>Papilionoideae</taxon>
        <taxon>50 kb inversion clade</taxon>
        <taxon>NPAAA clade</taxon>
        <taxon>indigoferoid/millettioid clade</taxon>
        <taxon>Phaseoleae</taxon>
        <taxon>Phaseolus</taxon>
    </lineage>
</organism>
<dbReference type="Proteomes" id="UP001374584">
    <property type="component" value="Unassembled WGS sequence"/>
</dbReference>
<dbReference type="AlphaFoldDB" id="A0AAN9NUI0"/>
<accession>A0AAN9NUI0</accession>
<keyword evidence="1" id="KW-1133">Transmembrane helix</keyword>
<sequence>MGGSCPHKAISAIAENGTQAYYYVLFSLFCSASLYNLSTPTISSPLGFFLFFFFFSLSFYCFKLLRQCAIPSLPLLLLPGFQMSSSP</sequence>
<keyword evidence="1" id="KW-0812">Transmembrane</keyword>
<protein>
    <submittedName>
        <fullName evidence="2">Uncharacterized protein</fullName>
    </submittedName>
</protein>
<name>A0AAN9NUI0_PHACN</name>
<dbReference type="EMBL" id="JAYMYR010000002">
    <property type="protein sequence ID" value="KAK7378775.1"/>
    <property type="molecule type" value="Genomic_DNA"/>
</dbReference>
<gene>
    <name evidence="2" type="ORF">VNO80_04222</name>
</gene>
<proteinExistence type="predicted"/>